<comment type="caution">
    <text evidence="1">The sequence shown here is derived from an EMBL/GenBank/DDBJ whole genome shotgun (WGS) entry which is preliminary data.</text>
</comment>
<evidence type="ECO:0000313" key="2">
    <source>
        <dbReference type="Proteomes" id="UP000632138"/>
    </source>
</evidence>
<keyword evidence="2" id="KW-1185">Reference proteome</keyword>
<organism evidence="1 2">
    <name type="scientific">Paractinoplanes ovalisporus</name>
    <dbReference type="NCBI Taxonomy" id="2810368"/>
    <lineage>
        <taxon>Bacteria</taxon>
        <taxon>Bacillati</taxon>
        <taxon>Actinomycetota</taxon>
        <taxon>Actinomycetes</taxon>
        <taxon>Micromonosporales</taxon>
        <taxon>Micromonosporaceae</taxon>
        <taxon>Paractinoplanes</taxon>
    </lineage>
</organism>
<reference evidence="1 2" key="1">
    <citation type="submission" date="2021-01" db="EMBL/GenBank/DDBJ databases">
        <title>Actinoplanes sp. nov. LDG1-06 isolated from lichen.</title>
        <authorList>
            <person name="Saeng-In P."/>
            <person name="Phongsopitanun W."/>
            <person name="Kanchanasin P."/>
            <person name="Yuki M."/>
            <person name="Kudo T."/>
            <person name="Ohkuma M."/>
            <person name="Tanasupawat S."/>
        </authorList>
    </citation>
    <scope>NUCLEOTIDE SEQUENCE [LARGE SCALE GENOMIC DNA]</scope>
    <source>
        <strain evidence="1 2">LDG1-06</strain>
    </source>
</reference>
<protein>
    <submittedName>
        <fullName evidence="1">Uncharacterized protein</fullName>
    </submittedName>
</protein>
<dbReference type="RefSeq" id="WP_203373929.1">
    <property type="nucleotide sequence ID" value="NZ_JAENHP010000001.1"/>
</dbReference>
<sequence length="621" mass="64402">MSALALARTAYLDPATGTLRGGPTGHGESHVDLESFVLPSARMTLNALASWGVADGLAVRAQPGATTVTVSTGTAFDRNGHLVSLGAGGSAVVDPDVDPNQVANVPTVLVSEQGVGLSTAGLSGERLLTLTWREVFDDTLLGNAPMLVHAPWLRLLAPADVPTGSSQVVLATVTLDANGGVTALSADRRRVTGASLSLRRATAAGPPLAVDQTEAATVSAGKDGTVALGPGLEFHDRNESAFGWTLYGSDHKARLLANGSERLSVSAVASDQVGLDVVRRMRVSQETGGPSAGIWFHRSAPARDEAFVGLDDEGRIGFWGNTGSGWGLLMDSGTGALTFRGDYGTPWGPASLSLWGSRIGDVGNGTLFIRSGGAVVAFDGDDNVGIGTASPQFPLDVRGAGTAIHGHGADKPFAAGVYATGRMGMWSNADQVGIMAVGRNTAVLGISSGTAGQFFGNVSITGNLNKGGGGFRIDHPDDPGGRYLTHSFVEAPERLNLYRGTVTTDGSGTATVTLPGYFAALNRDVTCQLTVVGEPALASVGGAGDNTFTVRTDRPGVTVSWLVLGARRDAWAEANPLTVEEDKPDGERDFYLHPEVHRQAEDRGMAYARHGDAMRRLREPS</sequence>
<gene>
    <name evidence="1" type="ORF">JIG36_00330</name>
</gene>
<accession>A0ABS2A435</accession>
<name>A0ABS2A435_9ACTN</name>
<dbReference type="EMBL" id="JAENHP010000001">
    <property type="protein sequence ID" value="MBM2614001.1"/>
    <property type="molecule type" value="Genomic_DNA"/>
</dbReference>
<dbReference type="Proteomes" id="UP000632138">
    <property type="component" value="Unassembled WGS sequence"/>
</dbReference>
<proteinExistence type="predicted"/>
<evidence type="ECO:0000313" key="1">
    <source>
        <dbReference type="EMBL" id="MBM2614001.1"/>
    </source>
</evidence>